<accession>A0A6I6JKS9</accession>
<dbReference type="Pfam" id="PF02311">
    <property type="entry name" value="AraC_binding"/>
    <property type="match status" value="1"/>
</dbReference>
<dbReference type="GO" id="GO:0003700">
    <property type="term" value="F:DNA-binding transcription factor activity"/>
    <property type="evidence" value="ECO:0007669"/>
    <property type="project" value="InterPro"/>
</dbReference>
<dbReference type="InterPro" id="IPR009057">
    <property type="entry name" value="Homeodomain-like_sf"/>
</dbReference>
<evidence type="ECO:0000313" key="7">
    <source>
        <dbReference type="Proteomes" id="UP000428328"/>
    </source>
</evidence>
<dbReference type="AlphaFoldDB" id="A0A6I6JKS9"/>
<keyword evidence="7" id="KW-1185">Reference proteome</keyword>
<dbReference type="SUPFAM" id="SSF46689">
    <property type="entry name" value="Homeodomain-like"/>
    <property type="match status" value="2"/>
</dbReference>
<evidence type="ECO:0000256" key="4">
    <source>
        <dbReference type="ARBA" id="ARBA00023163"/>
    </source>
</evidence>
<dbReference type="PROSITE" id="PS00041">
    <property type="entry name" value="HTH_ARAC_FAMILY_1"/>
    <property type="match status" value="1"/>
</dbReference>
<dbReference type="InterPro" id="IPR018060">
    <property type="entry name" value="HTH_AraC"/>
</dbReference>
<dbReference type="InterPro" id="IPR003313">
    <property type="entry name" value="AraC-bd"/>
</dbReference>
<organism evidence="6 7">
    <name type="scientific">Pseudodesulfovibrio cashew</name>
    <dbReference type="NCBI Taxonomy" id="2678688"/>
    <lineage>
        <taxon>Bacteria</taxon>
        <taxon>Pseudomonadati</taxon>
        <taxon>Thermodesulfobacteriota</taxon>
        <taxon>Desulfovibrionia</taxon>
        <taxon>Desulfovibrionales</taxon>
        <taxon>Desulfovibrionaceae</taxon>
    </lineage>
</organism>
<reference evidence="6 7" key="1">
    <citation type="submission" date="2019-11" db="EMBL/GenBank/DDBJ databases">
        <authorList>
            <person name="Zheng R.K."/>
            <person name="Sun C.M."/>
        </authorList>
    </citation>
    <scope>NUCLEOTIDE SEQUENCE [LARGE SCALE GENOMIC DNA]</scope>
    <source>
        <strain evidence="6 7">SRB007</strain>
    </source>
</reference>
<name>A0A6I6JKS9_9BACT</name>
<keyword evidence="3" id="KW-0010">Activator</keyword>
<dbReference type="InterPro" id="IPR037923">
    <property type="entry name" value="HTH-like"/>
</dbReference>
<sequence>MREARRPPFFCGLGCLDRPRLSCYGTGEVLMHSFSTRYRRPPGLEGVEVLRLADPDFHFAPHTHDAYVFWINGTGGERVSFGGSSAILQPDSFGVVAPGEVHANRPVTESRTLESFYVDPIVIEEIVGQCGGRSSGFRSRLQRDTEARGWLADLHAVLIRSEDAFLIHESFLSVFSRLLGRHGEYRLYPRPGSEPRKVAEARSILDERFAESLGLDEVAALCGCSACHLIRLFRRETGMSPHAYLVERRLACAKALLAEGASLVEVALDTGFADQSHLARRFKLRFGITPGRYRRQVCS</sequence>
<dbReference type="SMART" id="SM00342">
    <property type="entry name" value="HTH_ARAC"/>
    <property type="match status" value="1"/>
</dbReference>
<protein>
    <submittedName>
        <fullName evidence="6">Helix-turn-helix domain-containing protein</fullName>
    </submittedName>
</protein>
<feature type="domain" description="HTH araC/xylS-type" evidence="5">
    <location>
        <begin position="199"/>
        <end position="296"/>
    </location>
</feature>
<dbReference type="PANTHER" id="PTHR46796">
    <property type="entry name" value="HTH-TYPE TRANSCRIPTIONAL ACTIVATOR RHAS-RELATED"/>
    <property type="match status" value="1"/>
</dbReference>
<keyword evidence="1" id="KW-0805">Transcription regulation</keyword>
<evidence type="ECO:0000256" key="2">
    <source>
        <dbReference type="ARBA" id="ARBA00023125"/>
    </source>
</evidence>
<proteinExistence type="predicted"/>
<dbReference type="PROSITE" id="PS01124">
    <property type="entry name" value="HTH_ARAC_FAMILY_2"/>
    <property type="match status" value="1"/>
</dbReference>
<dbReference type="Proteomes" id="UP000428328">
    <property type="component" value="Chromosome"/>
</dbReference>
<gene>
    <name evidence="6" type="ORF">GM415_16100</name>
</gene>
<evidence type="ECO:0000259" key="5">
    <source>
        <dbReference type="PROSITE" id="PS01124"/>
    </source>
</evidence>
<dbReference type="PANTHER" id="PTHR46796:SF2">
    <property type="entry name" value="TRANSCRIPTIONAL REGULATORY PROTEIN"/>
    <property type="match status" value="1"/>
</dbReference>
<evidence type="ECO:0000256" key="1">
    <source>
        <dbReference type="ARBA" id="ARBA00023015"/>
    </source>
</evidence>
<dbReference type="InterPro" id="IPR050204">
    <property type="entry name" value="AraC_XylS_family_regulators"/>
</dbReference>
<keyword evidence="2" id="KW-0238">DNA-binding</keyword>
<dbReference type="Gene3D" id="1.10.10.60">
    <property type="entry name" value="Homeodomain-like"/>
    <property type="match status" value="2"/>
</dbReference>
<dbReference type="SUPFAM" id="SSF51215">
    <property type="entry name" value="Regulatory protein AraC"/>
    <property type="match status" value="1"/>
</dbReference>
<evidence type="ECO:0000313" key="6">
    <source>
        <dbReference type="EMBL" id="QGY41578.1"/>
    </source>
</evidence>
<evidence type="ECO:0000256" key="3">
    <source>
        <dbReference type="ARBA" id="ARBA00023159"/>
    </source>
</evidence>
<keyword evidence="4" id="KW-0804">Transcription</keyword>
<dbReference type="Pfam" id="PF12833">
    <property type="entry name" value="HTH_18"/>
    <property type="match status" value="1"/>
</dbReference>
<dbReference type="KEGG" id="psel:GM415_16100"/>
<dbReference type="InterPro" id="IPR018062">
    <property type="entry name" value="HTH_AraC-typ_CS"/>
</dbReference>
<dbReference type="GO" id="GO:0043565">
    <property type="term" value="F:sequence-specific DNA binding"/>
    <property type="evidence" value="ECO:0007669"/>
    <property type="project" value="InterPro"/>
</dbReference>
<dbReference type="EMBL" id="CP046400">
    <property type="protein sequence ID" value="QGY41578.1"/>
    <property type="molecule type" value="Genomic_DNA"/>
</dbReference>